<dbReference type="SUPFAM" id="SSF53335">
    <property type="entry name" value="S-adenosyl-L-methionine-dependent methyltransferases"/>
    <property type="match status" value="1"/>
</dbReference>
<evidence type="ECO:0000313" key="12">
    <source>
        <dbReference type="Proteomes" id="UP000283255"/>
    </source>
</evidence>
<dbReference type="RefSeq" id="WP_119909388.1">
    <property type="nucleotide sequence ID" value="NZ_QZCH01000002.1"/>
</dbReference>
<keyword evidence="5" id="KW-0949">S-adenosyl-L-methionine</keyword>
<dbReference type="Proteomes" id="UP000283255">
    <property type="component" value="Unassembled WGS sequence"/>
</dbReference>
<evidence type="ECO:0000256" key="1">
    <source>
        <dbReference type="ARBA" id="ARBA00006594"/>
    </source>
</evidence>
<dbReference type="Gene3D" id="3.40.50.150">
    <property type="entry name" value="Vaccinia Virus protein VP39"/>
    <property type="match status" value="1"/>
</dbReference>
<dbReference type="PRINTS" id="PR00507">
    <property type="entry name" value="N12N6MTFRASE"/>
</dbReference>
<reference evidence="11 12" key="1">
    <citation type="submission" date="2018-09" db="EMBL/GenBank/DDBJ databases">
        <authorList>
            <person name="Wang F."/>
        </authorList>
    </citation>
    <scope>NUCLEOTIDE SEQUENCE [LARGE SCALE GENOMIC DNA]</scope>
    <source>
        <strain evidence="11 12">PLHSC7-2</strain>
    </source>
</reference>
<protein>
    <recommendedName>
        <fullName evidence="2">site-specific DNA-methyltransferase (adenine-specific)</fullName>
        <ecNumber evidence="2">2.1.1.72</ecNumber>
    </recommendedName>
</protein>
<dbReference type="GO" id="GO:0009307">
    <property type="term" value="P:DNA restriction-modification system"/>
    <property type="evidence" value="ECO:0007669"/>
    <property type="project" value="UniProtKB-KW"/>
</dbReference>
<evidence type="ECO:0000256" key="3">
    <source>
        <dbReference type="ARBA" id="ARBA00022603"/>
    </source>
</evidence>
<evidence type="ECO:0000256" key="4">
    <source>
        <dbReference type="ARBA" id="ARBA00022679"/>
    </source>
</evidence>
<dbReference type="InterPro" id="IPR029063">
    <property type="entry name" value="SAM-dependent_MTases_sf"/>
</dbReference>
<dbReference type="OrthoDB" id="9784823at2"/>
<dbReference type="AlphaFoldDB" id="A0A418YIW3"/>
<evidence type="ECO:0000259" key="10">
    <source>
        <dbReference type="Pfam" id="PF12161"/>
    </source>
</evidence>
<evidence type="ECO:0000256" key="5">
    <source>
        <dbReference type="ARBA" id="ARBA00022691"/>
    </source>
</evidence>
<evidence type="ECO:0000313" key="11">
    <source>
        <dbReference type="EMBL" id="RJG50586.1"/>
    </source>
</evidence>
<evidence type="ECO:0000256" key="6">
    <source>
        <dbReference type="ARBA" id="ARBA00022747"/>
    </source>
</evidence>
<dbReference type="Gene3D" id="1.20.1260.30">
    <property type="match status" value="1"/>
</dbReference>
<feature type="domain" description="N6 adenine-specific DNA methyltransferase N-terminal" evidence="10">
    <location>
        <begin position="9"/>
        <end position="141"/>
    </location>
</feature>
<dbReference type="EMBL" id="QZCH01000002">
    <property type="protein sequence ID" value="RJG50586.1"/>
    <property type="molecule type" value="Genomic_DNA"/>
</dbReference>
<proteinExistence type="inferred from homology"/>
<dbReference type="PANTHER" id="PTHR42998">
    <property type="entry name" value="TYPE I RESTRICTION ENZYME HINDVIIP M PROTEIN-RELATED"/>
    <property type="match status" value="1"/>
</dbReference>
<sequence length="686" mass="77344">MNQQEIKQLETELWDSANSLRANSKLTAAEYKDPVLGLILLRYAQNRYDQAKEQIEASIPDGPRGKRAPTKDDFLAAGAMMLPQESQFDYLADLPESESLDEAINNAMKLIEEAYPDLAGVLPKNYQEFDADLLRELIRVFNKDSVKRIKGDIFGRIYEFFLMKFSMDGAGAQEGGEFFTPPSLVQLIVNMIKPDHGVIHDPACGSGGMFVQTGHFIEELAEKEQQEASVNTKVTCYGSELKSNNTRLAKMNLAIHGIEGKIIESNSFYSDPHALVGKCDFVMANPPFNVKKVDKKKDYVKTDVRLFKDLGIPKADNGNYLWIQYFYHYLNEQGRAGFVMPSSATDAGNTEKTIRQKLIETGAVDCIVAVGNNFFYTRSLPCHVWFLDKGKREANKDKILMIDARNTFRVVTNTINDYSPGQLTNFNAIMESYRGDSTAISSAQNIHNQEAISLAKDIALEINQLRKECKTILAAPNAEDVKGAASKGMSPNLDFSSITAELDEKLSIADDSDFDVCHTWNERFNQPVEKLFALVEQYQADSEKALADFKALTKEDKATKENKQLKKQLDANSKLLKSLTAALNAHKALLKQELADYKQRIKDWQSLRENFPNDQYQDVEGLCKIVSRDEVEENDESLTPGRYVGFKIHIDKDFDYKARITSINNELQMLHIESTKLIDSINEVEL</sequence>
<evidence type="ECO:0000256" key="8">
    <source>
        <dbReference type="SAM" id="Coils"/>
    </source>
</evidence>
<dbReference type="InterPro" id="IPR052916">
    <property type="entry name" value="Type-I_RE_MTase_Subunit"/>
</dbReference>
<dbReference type="Pfam" id="PF12161">
    <property type="entry name" value="HsdM_N"/>
    <property type="match status" value="1"/>
</dbReference>
<dbReference type="GO" id="GO:0009007">
    <property type="term" value="F:site-specific DNA-methyltransferase (adenine-specific) activity"/>
    <property type="evidence" value="ECO:0007669"/>
    <property type="project" value="UniProtKB-EC"/>
</dbReference>
<evidence type="ECO:0000256" key="2">
    <source>
        <dbReference type="ARBA" id="ARBA00011900"/>
    </source>
</evidence>
<evidence type="ECO:0000256" key="7">
    <source>
        <dbReference type="ARBA" id="ARBA00047942"/>
    </source>
</evidence>
<feature type="coiled-coil region" evidence="8">
    <location>
        <begin position="535"/>
        <end position="607"/>
    </location>
</feature>
<keyword evidence="12" id="KW-1185">Reference proteome</keyword>
<comment type="similarity">
    <text evidence="1">Belongs to the N(4)/N(6)-methyltransferase family.</text>
</comment>
<dbReference type="GO" id="GO:0032259">
    <property type="term" value="P:methylation"/>
    <property type="evidence" value="ECO:0007669"/>
    <property type="project" value="UniProtKB-KW"/>
</dbReference>
<evidence type="ECO:0000259" key="9">
    <source>
        <dbReference type="Pfam" id="PF02384"/>
    </source>
</evidence>
<dbReference type="PANTHER" id="PTHR42998:SF1">
    <property type="entry name" value="TYPE I RESTRICTION ENZYME HINDI METHYLASE SUBUNIT"/>
    <property type="match status" value="1"/>
</dbReference>
<dbReference type="InterPro" id="IPR003356">
    <property type="entry name" value="DNA_methylase_A-5"/>
</dbReference>
<dbReference type="InterPro" id="IPR022749">
    <property type="entry name" value="D12N6_MeTrfase_N"/>
</dbReference>
<feature type="domain" description="DNA methylase adenine-specific" evidence="9">
    <location>
        <begin position="151"/>
        <end position="437"/>
    </location>
</feature>
<reference evidence="11 12" key="2">
    <citation type="submission" date="2019-01" db="EMBL/GenBank/DDBJ databases">
        <title>Motilimonas pumilus sp. nov., isolated from the gut of sea cucumber (Apostichopus japonicus).</title>
        <authorList>
            <person name="Wang F.-Q."/>
            <person name="Ren L.-H."/>
            <person name="Lin Y.-W."/>
            <person name="Sun G.-H."/>
            <person name="Du Z.-J."/>
            <person name="Zhao J.-X."/>
            <person name="Liu X.-J."/>
            <person name="Liu L.-J."/>
        </authorList>
    </citation>
    <scope>NUCLEOTIDE SEQUENCE [LARGE SCALE GENOMIC DNA]</scope>
    <source>
        <strain evidence="11 12">PLHSC7-2</strain>
    </source>
</reference>
<organism evidence="11 12">
    <name type="scientific">Motilimonas pumila</name>
    <dbReference type="NCBI Taxonomy" id="2303987"/>
    <lineage>
        <taxon>Bacteria</taxon>
        <taxon>Pseudomonadati</taxon>
        <taxon>Pseudomonadota</taxon>
        <taxon>Gammaproteobacteria</taxon>
        <taxon>Alteromonadales</taxon>
        <taxon>Alteromonadales genera incertae sedis</taxon>
        <taxon>Motilimonas</taxon>
    </lineage>
</organism>
<keyword evidence="6" id="KW-0680">Restriction system</keyword>
<keyword evidence="8" id="KW-0175">Coiled coil</keyword>
<comment type="caution">
    <text evidence="11">The sequence shown here is derived from an EMBL/GenBank/DDBJ whole genome shotgun (WGS) entry which is preliminary data.</text>
</comment>
<comment type="catalytic activity">
    <reaction evidence="7">
        <text>a 2'-deoxyadenosine in DNA + S-adenosyl-L-methionine = an N(6)-methyl-2'-deoxyadenosine in DNA + S-adenosyl-L-homocysteine + H(+)</text>
        <dbReference type="Rhea" id="RHEA:15197"/>
        <dbReference type="Rhea" id="RHEA-COMP:12418"/>
        <dbReference type="Rhea" id="RHEA-COMP:12419"/>
        <dbReference type="ChEBI" id="CHEBI:15378"/>
        <dbReference type="ChEBI" id="CHEBI:57856"/>
        <dbReference type="ChEBI" id="CHEBI:59789"/>
        <dbReference type="ChEBI" id="CHEBI:90615"/>
        <dbReference type="ChEBI" id="CHEBI:90616"/>
        <dbReference type="EC" id="2.1.1.72"/>
    </reaction>
</comment>
<keyword evidence="4 11" id="KW-0808">Transferase</keyword>
<dbReference type="GO" id="GO:0008170">
    <property type="term" value="F:N-methyltransferase activity"/>
    <property type="evidence" value="ECO:0007669"/>
    <property type="project" value="InterPro"/>
</dbReference>
<keyword evidence="3 11" id="KW-0489">Methyltransferase</keyword>
<name>A0A418YIW3_9GAMM</name>
<accession>A0A418YIW3</accession>
<dbReference type="EC" id="2.1.1.72" evidence="2"/>
<dbReference type="Pfam" id="PF02384">
    <property type="entry name" value="N6_Mtase"/>
    <property type="match status" value="1"/>
</dbReference>
<dbReference type="InterPro" id="IPR038333">
    <property type="entry name" value="T1MK-like_N_sf"/>
</dbReference>
<gene>
    <name evidence="11" type="ORF">D1Z90_03700</name>
</gene>
<dbReference type="GO" id="GO:0003677">
    <property type="term" value="F:DNA binding"/>
    <property type="evidence" value="ECO:0007669"/>
    <property type="project" value="InterPro"/>
</dbReference>